<dbReference type="PANTHER" id="PTHR43883">
    <property type="entry name" value="SLR0207 PROTEIN"/>
    <property type="match status" value="1"/>
</dbReference>
<keyword evidence="2" id="KW-1185">Reference proteome</keyword>
<gene>
    <name evidence="1" type="ORF">CVN68_09155</name>
</gene>
<dbReference type="Proteomes" id="UP000229081">
    <property type="component" value="Chromosome"/>
</dbReference>
<dbReference type="PANTHER" id="PTHR43883:SF1">
    <property type="entry name" value="GLUCONOKINASE"/>
    <property type="match status" value="1"/>
</dbReference>
<dbReference type="Pfam" id="PF13671">
    <property type="entry name" value="AAA_33"/>
    <property type="match status" value="1"/>
</dbReference>
<protein>
    <submittedName>
        <fullName evidence="1">Aminoglycoside phosphotransferase</fullName>
    </submittedName>
</protein>
<reference evidence="1 2" key="1">
    <citation type="submission" date="2017-11" db="EMBL/GenBank/DDBJ databases">
        <title>Complete genome sequence of Sphingomonas sp. Strain Cra20, a psychrotolerant potential plant growth promoting rhizobacteria.</title>
        <authorList>
            <person name="Luo Y."/>
        </authorList>
    </citation>
    <scope>NUCLEOTIDE SEQUENCE [LARGE SCALE GENOMIC DNA]</scope>
    <source>
        <strain evidence="1 2">Cra20</strain>
    </source>
</reference>
<dbReference type="GO" id="GO:0016740">
    <property type="term" value="F:transferase activity"/>
    <property type="evidence" value="ECO:0007669"/>
    <property type="project" value="UniProtKB-KW"/>
</dbReference>
<sequence>MAAVAAKGNASPEVLLAPDGLDASMLHRFADGIASGHAAAPAGTGAAFLARIEQLAAVEAQRREWSRQLPHLDRRSRAQRVRQLPGGAHEDTLFDLAAHLTGFLQRRLPVEANIVANRYVDIAPQGPSGWATLPLFLSLHAAEAGDIALAEAMLAPSPPRLIVIGGLSGTGKSTLARLLGARLGRGPGARVLRSDIFRKRLAGIAPETRLPPAHYTRHNDEETYEAVFESAYDHLACGSSVILDAVFLSRSERDVAEALAFRIDVPFTGIWLEAPERDRIARVAARSGDASDATPEVVREQSRLSIGELSGWHRMRVNRPLEVIVAAARAVLERRR</sequence>
<name>A0A2K8MDZ7_9SPHN</name>
<keyword evidence="1" id="KW-0808">Transferase</keyword>
<dbReference type="SUPFAM" id="SSF52540">
    <property type="entry name" value="P-loop containing nucleoside triphosphate hydrolases"/>
    <property type="match status" value="1"/>
</dbReference>
<dbReference type="AlphaFoldDB" id="A0A2K8MDZ7"/>
<proteinExistence type="predicted"/>
<dbReference type="OrthoDB" id="9810277at2"/>
<evidence type="ECO:0000313" key="1">
    <source>
        <dbReference type="EMBL" id="ATY32120.1"/>
    </source>
</evidence>
<dbReference type="InterPro" id="IPR052732">
    <property type="entry name" value="Cell-binding_unc_protein"/>
</dbReference>
<dbReference type="EMBL" id="CP024923">
    <property type="protein sequence ID" value="ATY32120.1"/>
    <property type="molecule type" value="Genomic_DNA"/>
</dbReference>
<evidence type="ECO:0000313" key="2">
    <source>
        <dbReference type="Proteomes" id="UP000229081"/>
    </source>
</evidence>
<accession>A0A2K8MDZ7</accession>
<organism evidence="1 2">
    <name type="scientific">Sphingomonas psychrotolerans</name>
    <dbReference type="NCBI Taxonomy" id="1327635"/>
    <lineage>
        <taxon>Bacteria</taxon>
        <taxon>Pseudomonadati</taxon>
        <taxon>Pseudomonadota</taxon>
        <taxon>Alphaproteobacteria</taxon>
        <taxon>Sphingomonadales</taxon>
        <taxon>Sphingomonadaceae</taxon>
        <taxon>Sphingomonas</taxon>
    </lineage>
</organism>
<dbReference type="Gene3D" id="3.40.50.300">
    <property type="entry name" value="P-loop containing nucleotide triphosphate hydrolases"/>
    <property type="match status" value="1"/>
</dbReference>
<dbReference type="RefSeq" id="WP_100281929.1">
    <property type="nucleotide sequence ID" value="NZ_CP024923.1"/>
</dbReference>
<dbReference type="InterPro" id="IPR027417">
    <property type="entry name" value="P-loop_NTPase"/>
</dbReference>
<dbReference type="KEGG" id="sphc:CVN68_09155"/>